<proteinExistence type="predicted"/>
<accession>A0A7W6DY53</accession>
<protein>
    <recommendedName>
        <fullName evidence="3">Transposase</fullName>
    </recommendedName>
</protein>
<organism evidence="1 2">
    <name type="scientific">Sagittula marina</name>
    <dbReference type="NCBI Taxonomy" id="943940"/>
    <lineage>
        <taxon>Bacteria</taxon>
        <taxon>Pseudomonadati</taxon>
        <taxon>Pseudomonadota</taxon>
        <taxon>Alphaproteobacteria</taxon>
        <taxon>Rhodobacterales</taxon>
        <taxon>Roseobacteraceae</taxon>
        <taxon>Sagittula</taxon>
    </lineage>
</organism>
<keyword evidence="2" id="KW-1185">Reference proteome</keyword>
<dbReference type="EMBL" id="JACIEJ010000019">
    <property type="protein sequence ID" value="MBB3988318.1"/>
    <property type="molecule type" value="Genomic_DNA"/>
</dbReference>
<evidence type="ECO:0000313" key="1">
    <source>
        <dbReference type="EMBL" id="MBB3988318.1"/>
    </source>
</evidence>
<evidence type="ECO:0008006" key="3">
    <source>
        <dbReference type="Google" id="ProtNLM"/>
    </source>
</evidence>
<dbReference type="AlphaFoldDB" id="A0A7W6DY53"/>
<sequence length="56" mass="6508">MDRFISPRQTQRFLSVHDQAATIFRPKHHRLSAAAYRQSRADAFSLWNNYAAEMAA</sequence>
<reference evidence="1 2" key="1">
    <citation type="submission" date="2020-08" db="EMBL/GenBank/DDBJ databases">
        <title>Genomic Encyclopedia of Type Strains, Phase IV (KMG-IV): sequencing the most valuable type-strain genomes for metagenomic binning, comparative biology and taxonomic classification.</title>
        <authorList>
            <person name="Goeker M."/>
        </authorList>
    </citation>
    <scope>NUCLEOTIDE SEQUENCE [LARGE SCALE GENOMIC DNA]</scope>
    <source>
        <strain evidence="1 2">DSM 102235</strain>
    </source>
</reference>
<comment type="caution">
    <text evidence="1">The sequence shown here is derived from an EMBL/GenBank/DDBJ whole genome shotgun (WGS) entry which is preliminary data.</text>
</comment>
<dbReference type="Proteomes" id="UP000541426">
    <property type="component" value="Unassembled WGS sequence"/>
</dbReference>
<name>A0A7W6DY53_9RHOB</name>
<evidence type="ECO:0000313" key="2">
    <source>
        <dbReference type="Proteomes" id="UP000541426"/>
    </source>
</evidence>
<gene>
    <name evidence="1" type="ORF">GGQ68_004675</name>
</gene>